<dbReference type="InterPro" id="IPR031985">
    <property type="entry name" value="DUF4787"/>
</dbReference>
<dbReference type="Gramene" id="TVU47894">
    <property type="protein sequence ID" value="TVU47894"/>
    <property type="gene ID" value="EJB05_07510"/>
</dbReference>
<dbReference type="OrthoDB" id="1915375at2759"/>
<name>A0A5J9WKV6_9POAL</name>
<keyword evidence="1" id="KW-0732">Signal</keyword>
<dbReference type="AlphaFoldDB" id="A0A5J9WKV6"/>
<evidence type="ECO:0000313" key="3">
    <source>
        <dbReference type="Proteomes" id="UP000324897"/>
    </source>
</evidence>
<keyword evidence="3" id="KW-1185">Reference proteome</keyword>
<sequence>MSPRLPLRPTHRSPRRSSAACYLLVLTLAAFLASAAAKSSRRPITDIEIRQKKDACYTDVEKYVLGCCAVLWCCYSVQSNASDGYLSAALQRAVGMDVQVVADGEGELRAALPLAGVLQPHIRRRPVVQLEEGELDYVRGQEYKYCMHNVDDGKESVIRCIDYLSSVIPWRKLGWREGILHLLIQGSKTKGFCESDVKLFPSLHMSVSLLLDLHVLPAEFDSLRRIRLGCGAGTLTSGRENWDTARGAQPCHKVPYHCPTLWQLARPNLL</sequence>
<comment type="caution">
    <text evidence="2">The sequence shown here is derived from an EMBL/GenBank/DDBJ whole genome shotgun (WGS) entry which is preliminary data.</text>
</comment>
<gene>
    <name evidence="2" type="ORF">EJB05_07510</name>
</gene>
<dbReference type="EMBL" id="RWGY01000004">
    <property type="protein sequence ID" value="TVU47894.1"/>
    <property type="molecule type" value="Genomic_DNA"/>
</dbReference>
<evidence type="ECO:0000256" key="1">
    <source>
        <dbReference type="SAM" id="SignalP"/>
    </source>
</evidence>
<dbReference type="Proteomes" id="UP000324897">
    <property type="component" value="Chromosome 5"/>
</dbReference>
<feature type="chain" id="PRO_5023889397" evidence="1">
    <location>
        <begin position="38"/>
        <end position="270"/>
    </location>
</feature>
<dbReference type="PANTHER" id="PTHR35455">
    <property type="entry name" value="UNNAMED PRODUCT"/>
    <property type="match status" value="1"/>
</dbReference>
<dbReference type="PANTHER" id="PTHR35455:SF1">
    <property type="entry name" value="AGAP005842-PA"/>
    <property type="match status" value="1"/>
</dbReference>
<evidence type="ECO:0000313" key="2">
    <source>
        <dbReference type="EMBL" id="TVU47894.1"/>
    </source>
</evidence>
<feature type="signal peptide" evidence="1">
    <location>
        <begin position="1"/>
        <end position="37"/>
    </location>
</feature>
<accession>A0A5J9WKV6</accession>
<reference evidence="2 3" key="1">
    <citation type="journal article" date="2019" name="Sci. Rep.">
        <title>A high-quality genome of Eragrostis curvula grass provides insights into Poaceae evolution and supports new strategies to enhance forage quality.</title>
        <authorList>
            <person name="Carballo J."/>
            <person name="Santos B.A.C.M."/>
            <person name="Zappacosta D."/>
            <person name="Garbus I."/>
            <person name="Selva J.P."/>
            <person name="Gallo C.A."/>
            <person name="Diaz A."/>
            <person name="Albertini E."/>
            <person name="Caccamo M."/>
            <person name="Echenique V."/>
        </authorList>
    </citation>
    <scope>NUCLEOTIDE SEQUENCE [LARGE SCALE GENOMIC DNA]</scope>
    <source>
        <strain evidence="3">cv. Victoria</strain>
        <tissue evidence="2">Leaf</tissue>
    </source>
</reference>
<protein>
    <submittedName>
        <fullName evidence="2">Uncharacterized protein</fullName>
    </submittedName>
</protein>
<organism evidence="2 3">
    <name type="scientific">Eragrostis curvula</name>
    <name type="common">weeping love grass</name>
    <dbReference type="NCBI Taxonomy" id="38414"/>
    <lineage>
        <taxon>Eukaryota</taxon>
        <taxon>Viridiplantae</taxon>
        <taxon>Streptophyta</taxon>
        <taxon>Embryophyta</taxon>
        <taxon>Tracheophyta</taxon>
        <taxon>Spermatophyta</taxon>
        <taxon>Magnoliopsida</taxon>
        <taxon>Liliopsida</taxon>
        <taxon>Poales</taxon>
        <taxon>Poaceae</taxon>
        <taxon>PACMAD clade</taxon>
        <taxon>Chloridoideae</taxon>
        <taxon>Eragrostideae</taxon>
        <taxon>Eragrostidinae</taxon>
        <taxon>Eragrostis</taxon>
    </lineage>
</organism>
<proteinExistence type="predicted"/>